<protein>
    <submittedName>
        <fullName evidence="1">Uncharacterized protein</fullName>
    </submittedName>
</protein>
<gene>
    <name evidence="1" type="ORF">MNBD_BACTEROID06-1673</name>
</gene>
<proteinExistence type="predicted"/>
<reference evidence="1" key="1">
    <citation type="submission" date="2018-06" db="EMBL/GenBank/DDBJ databases">
        <authorList>
            <person name="Zhirakovskaya E."/>
        </authorList>
    </citation>
    <scope>NUCLEOTIDE SEQUENCE</scope>
</reference>
<accession>A0A3B0VAN6</accession>
<name>A0A3B0VAN6_9ZZZZ</name>
<sequence length="374" mass="42630">MKKQFLTLLLGIILLHPIYSQDEEINVAGLVFLNYTGSLPKTIRSGKTIVLVNTTKVLAEQTFNKTAEPLIEEAQKVFSKAGIDVVGYYSLKQVFAGKDSQYGFSEAWKKREIKNIIVLSRVVYQKKNKEVTRYVILASTFNGKPSLYSNGQVGWKAQGKDFDKVLSKVASAANKYNRKNLLINESPEFFDDVKMVWGEHVEGYLTDLDFGKMAVPRFKIVDIPNPKPSGVINNLVAKQVEESNALNAKNNKVLEDKMKGYDYRYELVDPSISDIELSKNGFSYVLLRLYAPGIDIKKLLNYKVNEDQGTYTTQIYKDGKLIVRRIPANGLVYKYYIRHLRTGNVYLGSKWDADETWGEALDHMLYNVKVEMKR</sequence>
<dbReference type="AlphaFoldDB" id="A0A3B0VAN6"/>
<organism evidence="1">
    <name type="scientific">hydrothermal vent metagenome</name>
    <dbReference type="NCBI Taxonomy" id="652676"/>
    <lineage>
        <taxon>unclassified sequences</taxon>
        <taxon>metagenomes</taxon>
        <taxon>ecological metagenomes</taxon>
    </lineage>
</organism>
<dbReference type="EMBL" id="UOES01000506">
    <property type="protein sequence ID" value="VAW29066.1"/>
    <property type="molecule type" value="Genomic_DNA"/>
</dbReference>
<evidence type="ECO:0000313" key="1">
    <source>
        <dbReference type="EMBL" id="VAW29066.1"/>
    </source>
</evidence>